<protein>
    <submittedName>
        <fullName evidence="1">Uncharacterized protein</fullName>
    </submittedName>
</protein>
<dbReference type="Proteomes" id="UP000265520">
    <property type="component" value="Unassembled WGS sequence"/>
</dbReference>
<sequence>MLEAKRKMELVDKDLASIEERYSTTKDKLSKEIEDLK</sequence>
<name>A0A392S6D9_9FABA</name>
<dbReference type="AlphaFoldDB" id="A0A392S6D9"/>
<accession>A0A392S6D9</accession>
<organism evidence="1 2">
    <name type="scientific">Trifolium medium</name>
    <dbReference type="NCBI Taxonomy" id="97028"/>
    <lineage>
        <taxon>Eukaryota</taxon>
        <taxon>Viridiplantae</taxon>
        <taxon>Streptophyta</taxon>
        <taxon>Embryophyta</taxon>
        <taxon>Tracheophyta</taxon>
        <taxon>Spermatophyta</taxon>
        <taxon>Magnoliopsida</taxon>
        <taxon>eudicotyledons</taxon>
        <taxon>Gunneridae</taxon>
        <taxon>Pentapetalae</taxon>
        <taxon>rosids</taxon>
        <taxon>fabids</taxon>
        <taxon>Fabales</taxon>
        <taxon>Fabaceae</taxon>
        <taxon>Papilionoideae</taxon>
        <taxon>50 kb inversion clade</taxon>
        <taxon>NPAAA clade</taxon>
        <taxon>Hologalegina</taxon>
        <taxon>IRL clade</taxon>
        <taxon>Trifolieae</taxon>
        <taxon>Trifolium</taxon>
    </lineage>
</organism>
<proteinExistence type="predicted"/>
<keyword evidence="2" id="KW-1185">Reference proteome</keyword>
<reference evidence="1 2" key="1">
    <citation type="journal article" date="2018" name="Front. Plant Sci.">
        <title>Red Clover (Trifolium pratense) and Zigzag Clover (T. medium) - A Picture of Genomic Similarities and Differences.</title>
        <authorList>
            <person name="Dluhosova J."/>
            <person name="Istvanek J."/>
            <person name="Nedelnik J."/>
            <person name="Repkova J."/>
        </authorList>
    </citation>
    <scope>NUCLEOTIDE SEQUENCE [LARGE SCALE GENOMIC DNA]</scope>
    <source>
        <strain evidence="2">cv. 10/8</strain>
        <tissue evidence="1">Leaf</tissue>
    </source>
</reference>
<evidence type="ECO:0000313" key="2">
    <source>
        <dbReference type="Proteomes" id="UP000265520"/>
    </source>
</evidence>
<comment type="caution">
    <text evidence="1">The sequence shown here is derived from an EMBL/GenBank/DDBJ whole genome shotgun (WGS) entry which is preliminary data.</text>
</comment>
<dbReference type="EMBL" id="LXQA010330077">
    <property type="protein sequence ID" value="MCI44398.1"/>
    <property type="molecule type" value="Genomic_DNA"/>
</dbReference>
<evidence type="ECO:0000313" key="1">
    <source>
        <dbReference type="EMBL" id="MCI44398.1"/>
    </source>
</evidence>
<feature type="non-terminal residue" evidence="1">
    <location>
        <position position="37"/>
    </location>
</feature>